<name>A0A1H1M6H0_9ACTN</name>
<evidence type="ECO:0000313" key="9">
    <source>
        <dbReference type="Proteomes" id="UP000434342"/>
    </source>
</evidence>
<evidence type="ECO:0000256" key="2">
    <source>
        <dbReference type="ARBA" id="ARBA00022643"/>
    </source>
</evidence>
<evidence type="ECO:0000313" key="7">
    <source>
        <dbReference type="Proteomes" id="UP000198528"/>
    </source>
</evidence>
<protein>
    <submittedName>
        <fullName evidence="4">Flavodoxin family protein</fullName>
    </submittedName>
    <submittedName>
        <fullName evidence="6">NADPH-dependent FMN reductase</fullName>
    </submittedName>
</protein>
<evidence type="ECO:0000313" key="5">
    <source>
        <dbReference type="EMBL" id="SDC44443.1"/>
    </source>
</evidence>
<dbReference type="EMBL" id="LT629759">
    <property type="protein sequence ID" value="SDR82434.1"/>
    <property type="molecule type" value="Genomic_DNA"/>
</dbReference>
<dbReference type="InterPro" id="IPR029039">
    <property type="entry name" value="Flavoprotein-like_sf"/>
</dbReference>
<dbReference type="PANTHER" id="PTHR43278:SF1">
    <property type="entry name" value="IRON-SULFUR FLAVOPROTEIN MJ1083"/>
    <property type="match status" value="1"/>
</dbReference>
<dbReference type="EMBL" id="FMZL01000015">
    <property type="protein sequence ID" value="SDC44443.1"/>
    <property type="molecule type" value="Genomic_DNA"/>
</dbReference>
<dbReference type="GeneID" id="78500661"/>
<evidence type="ECO:0000313" key="4">
    <source>
        <dbReference type="EMBL" id="MST60352.1"/>
    </source>
</evidence>
<dbReference type="Proteomes" id="UP000199480">
    <property type="component" value="Chromosome I"/>
</dbReference>
<dbReference type="EMBL" id="VUND01000002">
    <property type="protein sequence ID" value="MST60352.1"/>
    <property type="molecule type" value="Genomic_DNA"/>
</dbReference>
<dbReference type="RefSeq" id="WP_090846898.1">
    <property type="nucleotide sequence ID" value="NZ_FMZL01000015.1"/>
</dbReference>
<reference evidence="7 8" key="2">
    <citation type="submission" date="2016-10" db="EMBL/GenBank/DDBJ databases">
        <authorList>
            <person name="Varghese N."/>
            <person name="Submissions S."/>
        </authorList>
    </citation>
    <scope>NUCLEOTIDE SEQUENCE [LARGE SCALE GENOMIC DNA]</scope>
    <source>
        <strain evidence="7">DSM 22619</strain>
        <strain evidence="8">DSM 22620</strain>
    </source>
</reference>
<dbReference type="Pfam" id="PF03358">
    <property type="entry name" value="FMN_red"/>
    <property type="match status" value="1"/>
</dbReference>
<dbReference type="STRING" id="604330.SAMN04489857_1310"/>
<evidence type="ECO:0000313" key="8">
    <source>
        <dbReference type="Proteomes" id="UP000199480"/>
    </source>
</evidence>
<reference evidence="4 9" key="3">
    <citation type="submission" date="2019-08" db="EMBL/GenBank/DDBJ databases">
        <title>In-depth cultivation of the pig gut microbiome towards novel bacterial diversity and tailored functional studies.</title>
        <authorList>
            <person name="Wylensek D."/>
            <person name="Hitch T.C.A."/>
            <person name="Clavel T."/>
        </authorList>
    </citation>
    <scope>NUCLEOTIDE SEQUENCE [LARGE SCALE GENOMIC DNA]</scope>
    <source>
        <strain evidence="4 9">WB01_CNA04</strain>
    </source>
</reference>
<sequence length="324" mass="35904">MAKVLGISFGTKNGNNDSICKEALMGAVEEGCDVEFIRAQDLDIRHCTGCIACVKSLMGGRGNRCIHKDDFDWLFFKMAEADGIVMCDPIFETGASGLFHTIMDRFGPRMDTGNNVLSTRIAQGLAAEGKPSKEPDPRVICPGKPVSYIAIGGSDWGTHAQSDHAIQSMTPTWKIIDNEWVPWSKRALMDDAVVSRAHQIGINLARAAKDPEHAQYQGEKGVCPHCNANDFYLVPGTDKAICSVCGLEGHVHVNEGKVEVEYRDEECYDERGLFRAHDTAEGKQIHGEDIARMEGELAKLQRGDEYKQRVARYKEFIQPTMPER</sequence>
<evidence type="ECO:0000313" key="6">
    <source>
        <dbReference type="EMBL" id="SDR82434.1"/>
    </source>
</evidence>
<dbReference type="InterPro" id="IPR005025">
    <property type="entry name" value="FMN_Rdtase-like_dom"/>
</dbReference>
<accession>A0A1H1M6H0</accession>
<proteinExistence type="predicted"/>
<evidence type="ECO:0000256" key="1">
    <source>
        <dbReference type="ARBA" id="ARBA00022630"/>
    </source>
</evidence>
<dbReference type="Proteomes" id="UP000198528">
    <property type="component" value="Unassembled WGS sequence"/>
</dbReference>
<evidence type="ECO:0000259" key="3">
    <source>
        <dbReference type="Pfam" id="PF03358"/>
    </source>
</evidence>
<dbReference type="AlphaFoldDB" id="A0A1H1M6H0"/>
<reference evidence="6" key="1">
    <citation type="submission" date="2016-10" db="EMBL/GenBank/DDBJ databases">
        <authorList>
            <person name="de Groot N.N."/>
        </authorList>
    </citation>
    <scope>NUCLEOTIDE SEQUENCE [LARGE SCALE GENOMIC DNA]</scope>
    <source>
        <strain evidence="5">DSM 22619</strain>
        <strain evidence="6">DSM 22620</strain>
    </source>
</reference>
<dbReference type="PANTHER" id="PTHR43278">
    <property type="entry name" value="NAD(P)H-DEPENDENT FMN-CONTAINING OXIDOREDUCTASE YWQN-RELATED"/>
    <property type="match status" value="1"/>
</dbReference>
<keyword evidence="7" id="KW-1185">Reference proteome</keyword>
<keyword evidence="1" id="KW-0285">Flavoprotein</keyword>
<keyword evidence="2" id="KW-0288">FMN</keyword>
<organism evidence="6 8">
    <name type="scientific">Parafannyhessea umbonata</name>
    <dbReference type="NCBI Taxonomy" id="604330"/>
    <lineage>
        <taxon>Bacteria</taxon>
        <taxon>Bacillati</taxon>
        <taxon>Actinomycetota</taxon>
        <taxon>Coriobacteriia</taxon>
        <taxon>Coriobacteriales</taxon>
        <taxon>Atopobiaceae</taxon>
        <taxon>Parafannyhessea</taxon>
    </lineage>
</organism>
<feature type="domain" description="NADPH-dependent FMN reductase-like" evidence="3">
    <location>
        <begin position="3"/>
        <end position="170"/>
    </location>
</feature>
<dbReference type="GO" id="GO:0016491">
    <property type="term" value="F:oxidoreductase activity"/>
    <property type="evidence" value="ECO:0007669"/>
    <property type="project" value="InterPro"/>
</dbReference>
<dbReference type="SUPFAM" id="SSF52218">
    <property type="entry name" value="Flavoproteins"/>
    <property type="match status" value="1"/>
</dbReference>
<dbReference type="Gene3D" id="3.40.50.360">
    <property type="match status" value="1"/>
</dbReference>
<dbReference type="Proteomes" id="UP000434342">
    <property type="component" value="Unassembled WGS sequence"/>
</dbReference>
<gene>
    <name evidence="4" type="ORF">FYJ69_05445</name>
    <name evidence="5" type="ORF">SAMN04487824_11529</name>
    <name evidence="6" type="ORF">SAMN04489857_1310</name>
</gene>
<dbReference type="InterPro" id="IPR051796">
    <property type="entry name" value="ISF_SsuE-like"/>
</dbReference>
<dbReference type="OrthoDB" id="3189925at2"/>